<evidence type="ECO:0000313" key="9">
    <source>
        <dbReference type="EMBL" id="MPL74580.1"/>
    </source>
</evidence>
<dbReference type="PANTHER" id="PTHR42945">
    <property type="entry name" value="HISTIDINE BIOSYNTHESIS BIFUNCTIONAL PROTEIN"/>
    <property type="match status" value="1"/>
</dbReference>
<evidence type="ECO:0000256" key="6">
    <source>
        <dbReference type="ARBA" id="ARBA00022801"/>
    </source>
</evidence>
<dbReference type="Pfam" id="PF01503">
    <property type="entry name" value="PRA-PH"/>
    <property type="match status" value="1"/>
</dbReference>
<evidence type="ECO:0000256" key="8">
    <source>
        <dbReference type="ARBA" id="ARBA00023102"/>
    </source>
</evidence>
<evidence type="ECO:0000256" key="2">
    <source>
        <dbReference type="ARBA" id="ARBA00005204"/>
    </source>
</evidence>
<reference evidence="9" key="1">
    <citation type="submission" date="2019-08" db="EMBL/GenBank/DDBJ databases">
        <authorList>
            <person name="Kucharzyk K."/>
            <person name="Murdoch R.W."/>
            <person name="Higgins S."/>
            <person name="Loffler F."/>
        </authorList>
    </citation>
    <scope>NUCLEOTIDE SEQUENCE</scope>
</reference>
<dbReference type="EMBL" id="VSSQ01000081">
    <property type="protein sequence ID" value="MPL74580.1"/>
    <property type="molecule type" value="Genomic_DNA"/>
</dbReference>
<evidence type="ECO:0000256" key="1">
    <source>
        <dbReference type="ARBA" id="ARBA00001460"/>
    </source>
</evidence>
<evidence type="ECO:0000256" key="7">
    <source>
        <dbReference type="ARBA" id="ARBA00022840"/>
    </source>
</evidence>
<keyword evidence="6 9" id="KW-0378">Hydrolase</keyword>
<dbReference type="NCBIfam" id="TIGR03188">
    <property type="entry name" value="histidine_hisI"/>
    <property type="match status" value="1"/>
</dbReference>
<dbReference type="AlphaFoldDB" id="A0A644U6K8"/>
<dbReference type="GO" id="GO:0000105">
    <property type="term" value="P:L-histidine biosynthetic process"/>
    <property type="evidence" value="ECO:0007669"/>
    <property type="project" value="UniProtKB-UniPathway"/>
</dbReference>
<comment type="pathway">
    <text evidence="2">Amino-acid biosynthesis; L-histidine biosynthesis; L-histidine from 5-phospho-alpha-D-ribose 1-diphosphate: step 2/9.</text>
</comment>
<name>A0A644U6K8_9ZZZZ</name>
<dbReference type="HAMAP" id="MF_01020">
    <property type="entry name" value="HisE"/>
    <property type="match status" value="1"/>
</dbReference>
<comment type="catalytic activity">
    <reaction evidence="1">
        <text>1-(5-phospho-beta-D-ribosyl)-ATP + H2O = 1-(5-phospho-beta-D-ribosyl)-5'-AMP + diphosphate + H(+)</text>
        <dbReference type="Rhea" id="RHEA:22828"/>
        <dbReference type="ChEBI" id="CHEBI:15377"/>
        <dbReference type="ChEBI" id="CHEBI:15378"/>
        <dbReference type="ChEBI" id="CHEBI:33019"/>
        <dbReference type="ChEBI" id="CHEBI:59457"/>
        <dbReference type="ChEBI" id="CHEBI:73183"/>
        <dbReference type="EC" id="3.6.1.31"/>
    </reaction>
</comment>
<dbReference type="GO" id="GO:0004636">
    <property type="term" value="F:phosphoribosyl-ATP diphosphatase activity"/>
    <property type="evidence" value="ECO:0007669"/>
    <property type="project" value="UniProtKB-EC"/>
</dbReference>
<dbReference type="UniPathway" id="UPA00031">
    <property type="reaction ID" value="UER00007"/>
</dbReference>
<dbReference type="PANTHER" id="PTHR42945:SF1">
    <property type="entry name" value="HISTIDINE BIOSYNTHESIS BIFUNCTIONAL PROTEIN HIS7"/>
    <property type="match status" value="1"/>
</dbReference>
<dbReference type="InterPro" id="IPR021130">
    <property type="entry name" value="PRib-ATP_PPHydrolase-like"/>
</dbReference>
<evidence type="ECO:0000256" key="5">
    <source>
        <dbReference type="ARBA" id="ARBA00022741"/>
    </source>
</evidence>
<gene>
    <name evidence="9" type="primary">hisE_3</name>
    <name evidence="9" type="ORF">SDC9_20395</name>
</gene>
<keyword evidence="8" id="KW-0368">Histidine biosynthesis</keyword>
<keyword evidence="5" id="KW-0547">Nucleotide-binding</keyword>
<keyword evidence="7" id="KW-0067">ATP-binding</keyword>
<evidence type="ECO:0000256" key="3">
    <source>
        <dbReference type="ARBA" id="ARBA00012414"/>
    </source>
</evidence>
<comment type="caution">
    <text evidence="9">The sequence shown here is derived from an EMBL/GenBank/DDBJ whole genome shotgun (WGS) entry which is preliminary data.</text>
</comment>
<sequence>MTDAKVFDELWQVICERAVASGTEKSYVRHLLFHEKGIDKSLEKVGEEAVEFIIAAKNGVSEKTVGEAADLIFHLMVAMKAVDVDFSLVEEELAVRRAGMHLHD</sequence>
<dbReference type="CDD" id="cd11534">
    <property type="entry name" value="NTP-PPase_HisIE_like"/>
    <property type="match status" value="1"/>
</dbReference>
<dbReference type="SUPFAM" id="SSF101386">
    <property type="entry name" value="all-alpha NTP pyrophosphatases"/>
    <property type="match status" value="1"/>
</dbReference>
<proteinExistence type="inferred from homology"/>
<protein>
    <recommendedName>
        <fullName evidence="3">phosphoribosyl-ATP diphosphatase</fullName>
        <ecNumber evidence="3">3.6.1.31</ecNumber>
    </recommendedName>
</protein>
<evidence type="ECO:0000256" key="4">
    <source>
        <dbReference type="ARBA" id="ARBA00022605"/>
    </source>
</evidence>
<dbReference type="Gene3D" id="1.10.287.1080">
    <property type="entry name" value="MazG-like"/>
    <property type="match status" value="1"/>
</dbReference>
<dbReference type="InterPro" id="IPR008179">
    <property type="entry name" value="HisE"/>
</dbReference>
<dbReference type="EC" id="3.6.1.31" evidence="3"/>
<keyword evidence="4" id="KW-0028">Amino-acid biosynthesis</keyword>
<accession>A0A644U6K8</accession>
<dbReference type="GO" id="GO:0005524">
    <property type="term" value="F:ATP binding"/>
    <property type="evidence" value="ECO:0007669"/>
    <property type="project" value="UniProtKB-KW"/>
</dbReference>
<organism evidence="9">
    <name type="scientific">bioreactor metagenome</name>
    <dbReference type="NCBI Taxonomy" id="1076179"/>
    <lineage>
        <taxon>unclassified sequences</taxon>
        <taxon>metagenomes</taxon>
        <taxon>ecological metagenomes</taxon>
    </lineage>
</organism>